<dbReference type="EMBL" id="JAATIP010000182">
    <property type="protein sequence ID" value="KAF4362593.1"/>
    <property type="molecule type" value="Genomic_DNA"/>
</dbReference>
<dbReference type="Gene3D" id="1.25.40.10">
    <property type="entry name" value="Tetratricopeptide repeat domain"/>
    <property type="match status" value="7"/>
</dbReference>
<evidence type="ECO:0000256" key="2">
    <source>
        <dbReference type="ARBA" id="ARBA00022737"/>
    </source>
</evidence>
<dbReference type="FunFam" id="1.25.40.10:FF:000361">
    <property type="entry name" value="Pentatricopeptide repeat-containing protein chloroplastic"/>
    <property type="match status" value="1"/>
</dbReference>
<protein>
    <recommendedName>
        <fullName evidence="4">DYW domain-containing protein</fullName>
    </recommendedName>
</protein>
<organism evidence="5 6">
    <name type="scientific">Cannabis sativa</name>
    <name type="common">Hemp</name>
    <name type="synonym">Marijuana</name>
    <dbReference type="NCBI Taxonomy" id="3483"/>
    <lineage>
        <taxon>Eukaryota</taxon>
        <taxon>Viridiplantae</taxon>
        <taxon>Streptophyta</taxon>
        <taxon>Embryophyta</taxon>
        <taxon>Tracheophyta</taxon>
        <taxon>Spermatophyta</taxon>
        <taxon>Magnoliopsida</taxon>
        <taxon>eudicotyledons</taxon>
        <taxon>Gunneridae</taxon>
        <taxon>Pentapetalae</taxon>
        <taxon>rosids</taxon>
        <taxon>fabids</taxon>
        <taxon>Rosales</taxon>
        <taxon>Cannabaceae</taxon>
        <taxon>Cannabis</taxon>
    </lineage>
</organism>
<feature type="repeat" description="PPR" evidence="3">
    <location>
        <begin position="260"/>
        <end position="294"/>
    </location>
</feature>
<feature type="repeat" description="PPR" evidence="3">
    <location>
        <begin position="158"/>
        <end position="193"/>
    </location>
</feature>
<dbReference type="InterPro" id="IPR002885">
    <property type="entry name" value="PPR_rpt"/>
</dbReference>
<proteinExistence type="inferred from homology"/>
<dbReference type="InterPro" id="IPR046848">
    <property type="entry name" value="E_motif"/>
</dbReference>
<dbReference type="InterPro" id="IPR011990">
    <property type="entry name" value="TPR-like_helical_dom_sf"/>
</dbReference>
<comment type="caution">
    <text evidence="5">The sequence shown here is derived from an EMBL/GenBank/DDBJ whole genome shotgun (WGS) entry which is preliminary data.</text>
</comment>
<dbReference type="FunFam" id="1.25.40.10:FF:000344">
    <property type="entry name" value="Pentatricopeptide repeat-containing protein"/>
    <property type="match status" value="1"/>
</dbReference>
<dbReference type="PANTHER" id="PTHR24015:SF1903">
    <property type="entry name" value="OS05G0305300 PROTEIN"/>
    <property type="match status" value="1"/>
</dbReference>
<dbReference type="Pfam" id="PF13041">
    <property type="entry name" value="PPR_2"/>
    <property type="match status" value="2"/>
</dbReference>
<dbReference type="NCBIfam" id="TIGR00756">
    <property type="entry name" value="PPR"/>
    <property type="match status" value="7"/>
</dbReference>
<feature type="repeat" description="PPR" evidence="3">
    <location>
        <begin position="361"/>
        <end position="397"/>
    </location>
</feature>
<evidence type="ECO:0000256" key="1">
    <source>
        <dbReference type="ARBA" id="ARBA00006643"/>
    </source>
</evidence>
<dbReference type="InterPro" id="IPR046960">
    <property type="entry name" value="PPR_At4g14850-like_plant"/>
</dbReference>
<dbReference type="FunFam" id="1.25.40.10:FF:000987">
    <property type="entry name" value="Pentatricopeptide repeat-containing protein At3g14330"/>
    <property type="match status" value="1"/>
</dbReference>
<evidence type="ECO:0000313" key="5">
    <source>
        <dbReference type="EMBL" id="KAF4362593.1"/>
    </source>
</evidence>
<feature type="domain" description="DYW" evidence="4">
    <location>
        <begin position="881"/>
        <end position="973"/>
    </location>
</feature>
<dbReference type="GO" id="GO:0003729">
    <property type="term" value="F:mRNA binding"/>
    <property type="evidence" value="ECO:0007669"/>
    <property type="project" value="UniProtKB-ARBA"/>
</dbReference>
<dbReference type="SUPFAM" id="SSF48452">
    <property type="entry name" value="TPR-like"/>
    <property type="match status" value="1"/>
</dbReference>
<evidence type="ECO:0000313" key="6">
    <source>
        <dbReference type="Proteomes" id="UP000525078"/>
    </source>
</evidence>
<dbReference type="AlphaFoldDB" id="A0A7J6EVY2"/>
<dbReference type="PROSITE" id="PS51375">
    <property type="entry name" value="PPR"/>
    <property type="match status" value="6"/>
</dbReference>
<feature type="repeat" description="PPR" evidence="3">
    <location>
        <begin position="565"/>
        <end position="599"/>
    </location>
</feature>
<name>A0A7J6EVY2_CANSA</name>
<sequence>MAMLLAPPPPVSCSYQPPLTHRINYHSPQSNPKPKLEDVSFTFTQKTNTTHHHPPWFQEINKLCQSGNLPKALNLLNKSSDSQDFSGYHSRREAIGVLLQACGYWKDMETGGKIHELVSASTRFRNDIVLNTRLVTMYSMCGSPLDSRLVFDRLQEKNLFVWNALVSAYTRNQLFDDSINLFVELISETDFKPDYFTFPCMFKACSSIFDVGLGQVFHGMAIKVGLVMDVFVGNALVGMYGKCGCLEDAVRVFEKIPKRNLVSWNSMIRGFSNNGLSYECYNLLREILGEGFLPDDATIVTLLPVCASEGNVDMGMVIHGLAVKLGLNEEMMVKNALMDMYSKCGYLSEAMILFDKNNKKNVVSWNSMIGGFSREGDIYGTFDLLQRMQVEDKNVRPNEITILNVLPACLEEKELESLKEIHGYSVRHGFHDDEMVANAFIAAYTKCGCLDYAQHMFYGIQNKTVSSWNALIGGFAQNGSPKQALDFYFKMKNAGLDPDWFTIGSLILACAHLKFMHYAKQIHGFVLRNGLDCDSFIGISLMSIYIQCNKILYAHALFSRMEDKDLVCWNTMLTGYTQLELPGEALHLFRQMLSNGVRPYEIAVTSAFEACSQLLALRLGKELHCFALKAHLMEDMFVGCSILDMYAKNGCMEQAQMVFDSLSERDVASWNVLIAGYGINGHGSKALELFEEMYRLWLKPDRFTFIGVLMACSHAGMVKEGIQYFNEMQDLYGIEPKLEHYACVVDMLGRAGRIEEALKLTSEMPEEADARIWSSLLSSCRIHGNLEMGTKIAQRLLELEPEKAENYVLVSNLYAGSRKWDDARRVRQRMKKIGLQKDAGRSWIELGGKVYSFFAGDDMLPSSMEIRDMWKRLEEKITLIGYVPNTSCVLHELEEEEKIEKLRGHSEKLAISFGLLNTSKGSTIRVCKNLSICLDCHNAAKLISKAFEREIVVRDNKRFHHFKDGLCSCSDYW</sequence>
<dbReference type="FunFam" id="1.25.40.10:FF:000031">
    <property type="entry name" value="Pentatricopeptide repeat-containing protein mitochondrial"/>
    <property type="match status" value="1"/>
</dbReference>
<comment type="similarity">
    <text evidence="1">Belongs to the PPR family. PCMP-H subfamily.</text>
</comment>
<dbReference type="InterPro" id="IPR032867">
    <property type="entry name" value="DYW_dom"/>
</dbReference>
<accession>A0A7J6EVY2</accession>
<dbReference type="GO" id="GO:0008270">
    <property type="term" value="F:zinc ion binding"/>
    <property type="evidence" value="ECO:0007669"/>
    <property type="project" value="InterPro"/>
</dbReference>
<dbReference type="Proteomes" id="UP000525078">
    <property type="component" value="Unassembled WGS sequence"/>
</dbReference>
<dbReference type="FunFam" id="1.25.40.10:FF:000366">
    <property type="entry name" value="Pentatricopeptide (PPR) repeat-containing protein"/>
    <property type="match status" value="1"/>
</dbReference>
<keyword evidence="2" id="KW-0677">Repeat</keyword>
<dbReference type="Pfam" id="PF01535">
    <property type="entry name" value="PPR"/>
    <property type="match status" value="7"/>
</dbReference>
<evidence type="ECO:0000256" key="3">
    <source>
        <dbReference type="PROSITE-ProRule" id="PRU00708"/>
    </source>
</evidence>
<reference evidence="5 6" key="1">
    <citation type="journal article" date="2020" name="bioRxiv">
        <title>Sequence and annotation of 42 cannabis genomes reveals extensive copy number variation in cannabinoid synthesis and pathogen resistance genes.</title>
        <authorList>
            <person name="Mckernan K.J."/>
            <person name="Helbert Y."/>
            <person name="Kane L.T."/>
            <person name="Ebling H."/>
            <person name="Zhang L."/>
            <person name="Liu B."/>
            <person name="Eaton Z."/>
            <person name="Mclaughlin S."/>
            <person name="Kingan S."/>
            <person name="Baybayan P."/>
            <person name="Concepcion G."/>
            <person name="Jordan M."/>
            <person name="Riva A."/>
            <person name="Barbazuk W."/>
            <person name="Harkins T."/>
        </authorList>
    </citation>
    <scope>NUCLEOTIDE SEQUENCE [LARGE SCALE GENOMIC DNA]</scope>
    <source>
        <strain evidence="6">cv. Jamaican Lion 4</strain>
        <tissue evidence="5">Leaf</tissue>
    </source>
</reference>
<dbReference type="Pfam" id="PF14432">
    <property type="entry name" value="DYW_deaminase"/>
    <property type="match status" value="1"/>
</dbReference>
<feature type="repeat" description="PPR" evidence="3">
    <location>
        <begin position="464"/>
        <end position="498"/>
    </location>
</feature>
<feature type="repeat" description="PPR" evidence="3">
    <location>
        <begin position="666"/>
        <end position="700"/>
    </location>
</feature>
<dbReference type="FunFam" id="1.25.40.10:FF:000351">
    <property type="entry name" value="Pentatricopeptide repeat-containing protein"/>
    <property type="match status" value="1"/>
</dbReference>
<evidence type="ECO:0000259" key="4">
    <source>
        <dbReference type="Pfam" id="PF14432"/>
    </source>
</evidence>
<dbReference type="GO" id="GO:0009451">
    <property type="term" value="P:RNA modification"/>
    <property type="evidence" value="ECO:0007669"/>
    <property type="project" value="InterPro"/>
</dbReference>
<dbReference type="PANTHER" id="PTHR24015">
    <property type="entry name" value="OS07G0578800 PROTEIN-RELATED"/>
    <property type="match status" value="1"/>
</dbReference>
<gene>
    <name evidence="5" type="ORF">F8388_011420</name>
</gene>
<dbReference type="Pfam" id="PF20431">
    <property type="entry name" value="E_motif"/>
    <property type="match status" value="1"/>
</dbReference>